<feature type="region of interest" description="Disordered" evidence="1">
    <location>
        <begin position="165"/>
        <end position="231"/>
    </location>
</feature>
<accession>A0A914AGN0</accession>
<reference evidence="2" key="1">
    <citation type="submission" date="2022-11" db="UniProtKB">
        <authorList>
            <consortium name="EnsemblMetazoa"/>
        </authorList>
    </citation>
    <scope>IDENTIFICATION</scope>
</reference>
<keyword evidence="3" id="KW-1185">Reference proteome</keyword>
<proteinExistence type="predicted"/>
<dbReference type="EnsemblMetazoa" id="XM_038206939.1">
    <property type="protein sequence ID" value="XP_038062867.1"/>
    <property type="gene ID" value="LOC119733354"/>
</dbReference>
<feature type="region of interest" description="Disordered" evidence="1">
    <location>
        <begin position="139"/>
        <end position="158"/>
    </location>
</feature>
<feature type="compositionally biased region" description="Basic and acidic residues" evidence="1">
    <location>
        <begin position="99"/>
        <end position="113"/>
    </location>
</feature>
<dbReference type="AlphaFoldDB" id="A0A914AGN0"/>
<protein>
    <submittedName>
        <fullName evidence="2">Uncharacterized protein</fullName>
    </submittedName>
</protein>
<dbReference type="GeneID" id="119733354"/>
<dbReference type="Proteomes" id="UP000887568">
    <property type="component" value="Unplaced"/>
</dbReference>
<organism evidence="2 3">
    <name type="scientific">Patiria miniata</name>
    <name type="common">Bat star</name>
    <name type="synonym">Asterina miniata</name>
    <dbReference type="NCBI Taxonomy" id="46514"/>
    <lineage>
        <taxon>Eukaryota</taxon>
        <taxon>Metazoa</taxon>
        <taxon>Echinodermata</taxon>
        <taxon>Eleutherozoa</taxon>
        <taxon>Asterozoa</taxon>
        <taxon>Asteroidea</taxon>
        <taxon>Valvatacea</taxon>
        <taxon>Valvatida</taxon>
        <taxon>Asterinidae</taxon>
        <taxon>Patiria</taxon>
    </lineage>
</organism>
<feature type="compositionally biased region" description="Basic and acidic residues" evidence="1">
    <location>
        <begin position="218"/>
        <end position="231"/>
    </location>
</feature>
<dbReference type="EnsemblMetazoa" id="XM_038206940.1">
    <property type="protein sequence ID" value="XP_038062868.1"/>
    <property type="gene ID" value="LOC119733354"/>
</dbReference>
<feature type="compositionally biased region" description="Basic and acidic residues" evidence="1">
    <location>
        <begin position="195"/>
        <end position="205"/>
    </location>
</feature>
<sequence>MLRVMRWCIDHRRSAEKSRESIPHSFLLLSSHHFDKMKIVVLLVCLDVAFAQHGHEFDRDATRSRRKVLANHDHDQQTHQEYLIHRKFGRDATSAGTRLEADTHARKQLPERPVRRKIGSIAHMKEALPPGFYEAYEPDHDRQGYTKPKNNHEYGPGAISIQDAVSGSEEVPSPKRYGYNIPDRHSSYGPGAIGSHDESHCETPSRHKGLPGRGGADQTHEQVYDNRDREE</sequence>
<evidence type="ECO:0000313" key="2">
    <source>
        <dbReference type="EnsemblMetazoa" id="XP_038062867.1"/>
    </source>
</evidence>
<evidence type="ECO:0000256" key="1">
    <source>
        <dbReference type="SAM" id="MobiDB-lite"/>
    </source>
</evidence>
<evidence type="ECO:0000313" key="3">
    <source>
        <dbReference type="Proteomes" id="UP000887568"/>
    </source>
</evidence>
<dbReference type="RefSeq" id="XP_038062868.1">
    <property type="nucleotide sequence ID" value="XM_038206940.1"/>
</dbReference>
<dbReference type="RefSeq" id="XP_038062867.1">
    <property type="nucleotide sequence ID" value="XM_038206939.1"/>
</dbReference>
<feature type="region of interest" description="Disordered" evidence="1">
    <location>
        <begin position="97"/>
        <end position="116"/>
    </location>
</feature>
<name>A0A914AGN0_PATMI</name>